<feature type="compositionally biased region" description="Polar residues" evidence="6">
    <location>
        <begin position="1"/>
        <end position="11"/>
    </location>
</feature>
<gene>
    <name evidence="8" type="ORF">PQR03_02870</name>
</gene>
<dbReference type="CDD" id="cd06580">
    <property type="entry name" value="TM_PBP1_transp_TpRbsC_like"/>
    <property type="match status" value="1"/>
</dbReference>
<dbReference type="EMBL" id="JAQQDR010000001">
    <property type="protein sequence ID" value="MFM0237067.1"/>
    <property type="molecule type" value="Genomic_DNA"/>
</dbReference>
<name>A0ABW9BAU0_9BURK</name>
<feature type="transmembrane region" description="Helical" evidence="7">
    <location>
        <begin position="106"/>
        <end position="127"/>
    </location>
</feature>
<comment type="caution">
    <text evidence="8">The sequence shown here is derived from an EMBL/GenBank/DDBJ whole genome shotgun (WGS) entry which is preliminary data.</text>
</comment>
<dbReference type="Pfam" id="PF02653">
    <property type="entry name" value="BPD_transp_2"/>
    <property type="match status" value="1"/>
</dbReference>
<organism evidence="8 9">
    <name type="scientific">Paraburkholderia phytofirmans</name>
    <dbReference type="NCBI Taxonomy" id="261302"/>
    <lineage>
        <taxon>Bacteria</taxon>
        <taxon>Pseudomonadati</taxon>
        <taxon>Pseudomonadota</taxon>
        <taxon>Betaproteobacteria</taxon>
        <taxon>Burkholderiales</taxon>
        <taxon>Burkholderiaceae</taxon>
        <taxon>Paraburkholderia</taxon>
    </lineage>
</organism>
<evidence type="ECO:0000256" key="3">
    <source>
        <dbReference type="ARBA" id="ARBA00022692"/>
    </source>
</evidence>
<dbReference type="RefSeq" id="WP_012426131.1">
    <property type="nucleotide sequence ID" value="NZ_JAQQCK010000005.1"/>
</dbReference>
<dbReference type="InterPro" id="IPR001851">
    <property type="entry name" value="ABC_transp_permease"/>
</dbReference>
<evidence type="ECO:0000256" key="7">
    <source>
        <dbReference type="SAM" id="Phobius"/>
    </source>
</evidence>
<evidence type="ECO:0000256" key="2">
    <source>
        <dbReference type="ARBA" id="ARBA00022475"/>
    </source>
</evidence>
<feature type="transmembrane region" description="Helical" evidence="7">
    <location>
        <begin position="162"/>
        <end position="183"/>
    </location>
</feature>
<evidence type="ECO:0000256" key="5">
    <source>
        <dbReference type="ARBA" id="ARBA00023136"/>
    </source>
</evidence>
<evidence type="ECO:0000313" key="8">
    <source>
        <dbReference type="EMBL" id="MFM0237067.1"/>
    </source>
</evidence>
<accession>A0ABW9BAU0</accession>
<dbReference type="PANTHER" id="PTHR47089">
    <property type="entry name" value="ABC TRANSPORTER, PERMEASE PROTEIN"/>
    <property type="match status" value="1"/>
</dbReference>
<feature type="region of interest" description="Disordered" evidence="6">
    <location>
        <begin position="1"/>
        <end position="34"/>
    </location>
</feature>
<keyword evidence="4 7" id="KW-1133">Transmembrane helix</keyword>
<evidence type="ECO:0000313" key="9">
    <source>
        <dbReference type="Proteomes" id="UP001629274"/>
    </source>
</evidence>
<feature type="transmembrane region" description="Helical" evidence="7">
    <location>
        <begin position="234"/>
        <end position="258"/>
    </location>
</feature>
<keyword evidence="3 7" id="KW-0812">Transmembrane</keyword>
<dbReference type="PANTHER" id="PTHR47089:SF1">
    <property type="entry name" value="GUANOSINE ABC TRANSPORTER PERMEASE PROTEIN NUPP"/>
    <property type="match status" value="1"/>
</dbReference>
<reference evidence="8 9" key="1">
    <citation type="journal article" date="2024" name="Chem. Sci.">
        <title>Discovery of megapolipeptins by genome mining of a Burkholderiales bacteria collection.</title>
        <authorList>
            <person name="Paulo B.S."/>
            <person name="Recchia M.J.J."/>
            <person name="Lee S."/>
            <person name="Fergusson C.H."/>
            <person name="Romanowski S.B."/>
            <person name="Hernandez A."/>
            <person name="Krull N."/>
            <person name="Liu D.Y."/>
            <person name="Cavanagh H."/>
            <person name="Bos A."/>
            <person name="Gray C.A."/>
            <person name="Murphy B.T."/>
            <person name="Linington R.G."/>
            <person name="Eustaquio A.S."/>
        </authorList>
    </citation>
    <scope>NUCLEOTIDE SEQUENCE [LARGE SCALE GENOMIC DNA]</scope>
    <source>
        <strain evidence="8 9">RL17-351-BIE-A</strain>
    </source>
</reference>
<keyword evidence="5 7" id="KW-0472">Membrane</keyword>
<feature type="transmembrane region" description="Helical" evidence="7">
    <location>
        <begin position="327"/>
        <end position="352"/>
    </location>
</feature>
<dbReference type="Proteomes" id="UP001629274">
    <property type="component" value="Unassembled WGS sequence"/>
</dbReference>
<feature type="transmembrane region" description="Helical" evidence="7">
    <location>
        <begin position="63"/>
        <end position="86"/>
    </location>
</feature>
<feature type="transmembrane region" description="Helical" evidence="7">
    <location>
        <begin position="139"/>
        <end position="156"/>
    </location>
</feature>
<feature type="transmembrane region" description="Helical" evidence="7">
    <location>
        <begin position="359"/>
        <end position="381"/>
    </location>
</feature>
<feature type="transmembrane region" description="Helical" evidence="7">
    <location>
        <begin position="287"/>
        <end position="307"/>
    </location>
</feature>
<feature type="transmembrane region" description="Helical" evidence="7">
    <location>
        <begin position="195"/>
        <end position="214"/>
    </location>
</feature>
<sequence length="397" mass="42544">MTNTVPSNQTEVRMPDSALDGESSTSFASLEATPTPRRACRTSLLARRYALELRQETPRRKQAVVLAFSVTVGLAVCVAILMTAGISASDLFNEFIVETLGDADNFRAVLFQAAPMVMVGLAAALSFRAKFWNLGLEGQMVWGAIGATAVALADAGTPETRLWLMGAAALVCGALWTVLPLLLRMRLGISEIISTLMLNYVAANLLLNLVYGQWKDPRDSFPHSRNFLAAERLPSIASGYSSAILLAVLFALAAWWFLHRSRAGIYVRFVNVNARAAEAMGVPVRNVVAGVVLLSGALAGFAGFTVTAAQAGRLTQDFYSGYGFSGILIAFLARNNPIAASVVALLVAALFVTGRSLQVLYQIPFSMVQLIQAILVIVVAASDFFTRYRLSPVGVAE</sequence>
<protein>
    <submittedName>
        <fullName evidence="8">ABC transporter permease</fullName>
    </submittedName>
</protein>
<proteinExistence type="predicted"/>
<evidence type="ECO:0000256" key="6">
    <source>
        <dbReference type="SAM" id="MobiDB-lite"/>
    </source>
</evidence>
<comment type="subcellular location">
    <subcellularLocation>
        <location evidence="1">Cell membrane</location>
        <topology evidence="1">Multi-pass membrane protein</topology>
    </subcellularLocation>
</comment>
<evidence type="ECO:0000256" key="4">
    <source>
        <dbReference type="ARBA" id="ARBA00022989"/>
    </source>
</evidence>
<keyword evidence="9" id="KW-1185">Reference proteome</keyword>
<evidence type="ECO:0000256" key="1">
    <source>
        <dbReference type="ARBA" id="ARBA00004651"/>
    </source>
</evidence>
<keyword evidence="2" id="KW-1003">Cell membrane</keyword>